<protein>
    <submittedName>
        <fullName evidence="1">Uncharacterized protein</fullName>
    </submittedName>
</protein>
<dbReference type="Proteomes" id="UP000828390">
    <property type="component" value="Unassembled WGS sequence"/>
</dbReference>
<keyword evidence="2" id="KW-1185">Reference proteome</keyword>
<gene>
    <name evidence="1" type="ORF">DPMN_087763</name>
</gene>
<organism evidence="1 2">
    <name type="scientific">Dreissena polymorpha</name>
    <name type="common">Zebra mussel</name>
    <name type="synonym">Mytilus polymorpha</name>
    <dbReference type="NCBI Taxonomy" id="45954"/>
    <lineage>
        <taxon>Eukaryota</taxon>
        <taxon>Metazoa</taxon>
        <taxon>Spiralia</taxon>
        <taxon>Lophotrochozoa</taxon>
        <taxon>Mollusca</taxon>
        <taxon>Bivalvia</taxon>
        <taxon>Autobranchia</taxon>
        <taxon>Heteroconchia</taxon>
        <taxon>Euheterodonta</taxon>
        <taxon>Imparidentia</taxon>
        <taxon>Neoheterodontei</taxon>
        <taxon>Myida</taxon>
        <taxon>Dreissenoidea</taxon>
        <taxon>Dreissenidae</taxon>
        <taxon>Dreissena</taxon>
    </lineage>
</organism>
<reference evidence="1" key="1">
    <citation type="journal article" date="2019" name="bioRxiv">
        <title>The Genome of the Zebra Mussel, Dreissena polymorpha: A Resource for Invasive Species Research.</title>
        <authorList>
            <person name="McCartney M.A."/>
            <person name="Auch B."/>
            <person name="Kono T."/>
            <person name="Mallez S."/>
            <person name="Zhang Y."/>
            <person name="Obille A."/>
            <person name="Becker A."/>
            <person name="Abrahante J.E."/>
            <person name="Garbe J."/>
            <person name="Badalamenti J.P."/>
            <person name="Herman A."/>
            <person name="Mangelson H."/>
            <person name="Liachko I."/>
            <person name="Sullivan S."/>
            <person name="Sone E.D."/>
            <person name="Koren S."/>
            <person name="Silverstein K.A.T."/>
            <person name="Beckman K.B."/>
            <person name="Gohl D.M."/>
        </authorList>
    </citation>
    <scope>NUCLEOTIDE SEQUENCE</scope>
    <source>
        <strain evidence="1">Duluth1</strain>
        <tissue evidence="1">Whole animal</tissue>
    </source>
</reference>
<dbReference type="AlphaFoldDB" id="A0A9D4KSY0"/>
<reference evidence="1" key="2">
    <citation type="submission" date="2020-11" db="EMBL/GenBank/DDBJ databases">
        <authorList>
            <person name="McCartney M.A."/>
            <person name="Auch B."/>
            <person name="Kono T."/>
            <person name="Mallez S."/>
            <person name="Becker A."/>
            <person name="Gohl D.M."/>
            <person name="Silverstein K.A.T."/>
            <person name="Koren S."/>
            <person name="Bechman K.B."/>
            <person name="Herman A."/>
            <person name="Abrahante J.E."/>
            <person name="Garbe J."/>
        </authorList>
    </citation>
    <scope>NUCLEOTIDE SEQUENCE</scope>
    <source>
        <strain evidence="1">Duluth1</strain>
        <tissue evidence="1">Whole animal</tissue>
    </source>
</reference>
<evidence type="ECO:0000313" key="1">
    <source>
        <dbReference type="EMBL" id="KAH3845482.1"/>
    </source>
</evidence>
<comment type="caution">
    <text evidence="1">The sequence shown here is derived from an EMBL/GenBank/DDBJ whole genome shotgun (WGS) entry which is preliminary data.</text>
</comment>
<sequence>MVLSKPSTVETAISYSIRGHMSLGNNPCWYNHALNFPGSDVWSICFRPSWSWFLVRFVLLVSLRLASYHFPRHLIGLSTMDGMSSLCTWRVNL</sequence>
<proteinExistence type="predicted"/>
<dbReference type="EMBL" id="JAIWYP010000003">
    <property type="protein sequence ID" value="KAH3845482.1"/>
    <property type="molecule type" value="Genomic_DNA"/>
</dbReference>
<name>A0A9D4KSY0_DREPO</name>
<accession>A0A9D4KSY0</accession>
<evidence type="ECO:0000313" key="2">
    <source>
        <dbReference type="Proteomes" id="UP000828390"/>
    </source>
</evidence>